<proteinExistence type="inferred from homology"/>
<evidence type="ECO:0000313" key="2">
    <source>
        <dbReference type="EMBL" id="KWA83802.1"/>
    </source>
</evidence>
<evidence type="ECO:0000313" key="3">
    <source>
        <dbReference type="Proteomes" id="UP000060630"/>
    </source>
</evidence>
<gene>
    <name evidence="2" type="ORF">WL29_20780</name>
</gene>
<dbReference type="PANTHER" id="PTHR11215:SF1">
    <property type="entry name" value="MYG1 EXONUCLEASE"/>
    <property type="match status" value="1"/>
</dbReference>
<organism evidence="2 3">
    <name type="scientific">Burkholderia ubonensis</name>
    <dbReference type="NCBI Taxonomy" id="101571"/>
    <lineage>
        <taxon>Bacteria</taxon>
        <taxon>Pseudomonadati</taxon>
        <taxon>Pseudomonadota</taxon>
        <taxon>Betaproteobacteria</taxon>
        <taxon>Burkholderiales</taxon>
        <taxon>Burkholderiaceae</taxon>
        <taxon>Burkholderia</taxon>
        <taxon>Burkholderia cepacia complex</taxon>
    </lineage>
</organism>
<dbReference type="InterPro" id="IPR003226">
    <property type="entry name" value="MYG1_exonuclease"/>
</dbReference>
<dbReference type="GO" id="GO:0005737">
    <property type="term" value="C:cytoplasm"/>
    <property type="evidence" value="ECO:0007669"/>
    <property type="project" value="TreeGrafter"/>
</dbReference>
<reference evidence="2 3" key="1">
    <citation type="submission" date="2015-11" db="EMBL/GenBank/DDBJ databases">
        <title>Expanding the genomic diversity of Burkholderia species for the development of highly accurate diagnostics.</title>
        <authorList>
            <person name="Sahl J."/>
            <person name="Keim P."/>
            <person name="Wagner D."/>
        </authorList>
    </citation>
    <scope>NUCLEOTIDE SEQUENCE [LARGE SCALE GENOMIC DNA]</scope>
    <source>
        <strain evidence="2 3">MSMB2087WGS</strain>
    </source>
</reference>
<dbReference type="Pfam" id="PF03690">
    <property type="entry name" value="MYG1_exonuc"/>
    <property type="match status" value="1"/>
</dbReference>
<sequence length="317" mass="35167">MNTTIKLITHDRVAHADDTFAAAILRLAFGQVVVHRTRDPDILRTEAGGPDTFLLDVGGRYDPSRRLFDHHQPAGAGYRNSELSEWPYATAGLVWKHYGAMAVRRMHPALDDAGVEEVVQHIDDTVLKYIDAVDCGVRLRTAGPSLSAIIASFNTPWYEREEDVFPLVMELAQVVLTNFIKRHAGKVYARDKVRHARTELDGHVLVLEACIPWVTIVAEEMPEVLFVVYPVGDGEGGVSQWQLRAAVQQPDMSNRIMLPQSWGGLERQALASVCGERDAVFCHRSRHLAGALSLEGALYMANAAIREHQQCAELQAA</sequence>
<dbReference type="PANTHER" id="PTHR11215">
    <property type="entry name" value="METAL DEPENDENT HYDROLASE - RELATED"/>
    <property type="match status" value="1"/>
</dbReference>
<dbReference type="AlphaFoldDB" id="A0A119HFD9"/>
<evidence type="ECO:0000256" key="1">
    <source>
        <dbReference type="ARBA" id="ARBA00010105"/>
    </source>
</evidence>
<name>A0A119HFD9_9BURK</name>
<protein>
    <recommendedName>
        <fullName evidence="4">Metal-dependent hydrolase</fullName>
    </recommendedName>
</protein>
<dbReference type="EMBL" id="LPHD01000049">
    <property type="protein sequence ID" value="KWA83802.1"/>
    <property type="molecule type" value="Genomic_DNA"/>
</dbReference>
<evidence type="ECO:0008006" key="4">
    <source>
        <dbReference type="Google" id="ProtNLM"/>
    </source>
</evidence>
<dbReference type="Proteomes" id="UP000060630">
    <property type="component" value="Unassembled WGS sequence"/>
</dbReference>
<accession>A0A119HFD9</accession>
<comment type="caution">
    <text evidence="2">The sequence shown here is derived from an EMBL/GenBank/DDBJ whole genome shotgun (WGS) entry which is preliminary data.</text>
</comment>
<dbReference type="RefSeq" id="WP_060191998.1">
    <property type="nucleotide sequence ID" value="NZ_LPHD01000049.1"/>
</dbReference>
<comment type="similarity">
    <text evidence="1">Belongs to the MYG1 family.</text>
</comment>